<organism evidence="6 7">
    <name type="scientific">Paenibacillus eucommiae</name>
    <dbReference type="NCBI Taxonomy" id="1355755"/>
    <lineage>
        <taxon>Bacteria</taxon>
        <taxon>Bacillati</taxon>
        <taxon>Bacillota</taxon>
        <taxon>Bacilli</taxon>
        <taxon>Bacillales</taxon>
        <taxon>Paenibacillaceae</taxon>
        <taxon>Paenibacillus</taxon>
    </lineage>
</organism>
<evidence type="ECO:0000256" key="4">
    <source>
        <dbReference type="ARBA" id="ARBA00022729"/>
    </source>
</evidence>
<evidence type="ECO:0000256" key="1">
    <source>
        <dbReference type="ARBA" id="ARBA00004196"/>
    </source>
</evidence>
<dbReference type="PANTHER" id="PTHR43649:SF31">
    <property type="entry name" value="SN-GLYCEROL-3-PHOSPHATE-BINDING PERIPLASMIC PROTEIN UGPB"/>
    <property type="match status" value="1"/>
</dbReference>
<proteinExistence type="inferred from homology"/>
<dbReference type="Pfam" id="PF13416">
    <property type="entry name" value="SBP_bac_8"/>
    <property type="match status" value="1"/>
</dbReference>
<evidence type="ECO:0000256" key="5">
    <source>
        <dbReference type="SAM" id="Phobius"/>
    </source>
</evidence>
<reference evidence="6 7" key="1">
    <citation type="submission" date="2021-03" db="EMBL/GenBank/DDBJ databases">
        <title>Genomic Encyclopedia of Type Strains, Phase IV (KMG-IV): sequencing the most valuable type-strain genomes for metagenomic binning, comparative biology and taxonomic classification.</title>
        <authorList>
            <person name="Goeker M."/>
        </authorList>
    </citation>
    <scope>NUCLEOTIDE SEQUENCE [LARGE SCALE GENOMIC DNA]</scope>
    <source>
        <strain evidence="6 7">DSM 26048</strain>
    </source>
</reference>
<comment type="subcellular location">
    <subcellularLocation>
        <location evidence="1">Cell envelope</location>
    </subcellularLocation>
</comment>
<feature type="transmembrane region" description="Helical" evidence="5">
    <location>
        <begin position="6"/>
        <end position="25"/>
    </location>
</feature>
<evidence type="ECO:0000313" key="7">
    <source>
        <dbReference type="Proteomes" id="UP001519287"/>
    </source>
</evidence>
<keyword evidence="5" id="KW-1133">Transmembrane helix</keyword>
<dbReference type="EMBL" id="JAGGLB010000035">
    <property type="protein sequence ID" value="MBP1995557.1"/>
    <property type="molecule type" value="Genomic_DNA"/>
</dbReference>
<sequence>MSLKKWALWGIAALLIVTATVFYMINSNKSGVASKESTPGTALSIWLYSQGWEAYISEFQQMYPNVAIDVRYFRSSRQLLEELLASISANAAPQLAELHSYYGVAELVDTGAALPVNRSARKEWSQINPAFTAPFHYEDQDWAVPIGGAIPMLYYREELLKRTQGGAFTRWDEVERAASEEQAEGLAANAEQYWGIGVDKELPWYVDNLSFTPGGNNDESTLGLDAFYSRWSNWIHTLGIMKPLAHHRAASDFINGKIGLFISSSEMLPTVERYIGGKFQFDAGHLPEMEQHGIVPGIHGLVALQSVPAKVKAAESFITYMLREQTQAALWRMDGMIPSRSDIVFKLQEETGWSLRQKEILDSTGMFVVKYPSTADFERWKTVQSQLEQLEQKAEVPAAVE</sequence>
<keyword evidence="5" id="KW-0812">Transmembrane</keyword>
<dbReference type="RefSeq" id="WP_209977343.1">
    <property type="nucleotide sequence ID" value="NZ_JAGGLB010000035.1"/>
</dbReference>
<dbReference type="Proteomes" id="UP001519287">
    <property type="component" value="Unassembled WGS sequence"/>
</dbReference>
<accession>A0ABS4J6S6</accession>
<evidence type="ECO:0000256" key="2">
    <source>
        <dbReference type="ARBA" id="ARBA00008520"/>
    </source>
</evidence>
<evidence type="ECO:0000313" key="6">
    <source>
        <dbReference type="EMBL" id="MBP1995557.1"/>
    </source>
</evidence>
<dbReference type="PANTHER" id="PTHR43649">
    <property type="entry name" value="ARABINOSE-BINDING PROTEIN-RELATED"/>
    <property type="match status" value="1"/>
</dbReference>
<name>A0ABS4J6S6_9BACL</name>
<keyword evidence="5" id="KW-0472">Membrane</keyword>
<dbReference type="InterPro" id="IPR006059">
    <property type="entry name" value="SBP"/>
</dbReference>
<dbReference type="Gene3D" id="3.40.190.10">
    <property type="entry name" value="Periplasmic binding protein-like II"/>
    <property type="match status" value="1"/>
</dbReference>
<evidence type="ECO:0000256" key="3">
    <source>
        <dbReference type="ARBA" id="ARBA00022448"/>
    </source>
</evidence>
<keyword evidence="3" id="KW-0813">Transport</keyword>
<dbReference type="SUPFAM" id="SSF53850">
    <property type="entry name" value="Periplasmic binding protein-like II"/>
    <property type="match status" value="1"/>
</dbReference>
<comment type="caution">
    <text evidence="6">The sequence shown here is derived from an EMBL/GenBank/DDBJ whole genome shotgun (WGS) entry which is preliminary data.</text>
</comment>
<gene>
    <name evidence="6" type="ORF">J2Z66_007199</name>
</gene>
<comment type="similarity">
    <text evidence="2">Belongs to the bacterial solute-binding protein 1 family.</text>
</comment>
<keyword evidence="4" id="KW-0732">Signal</keyword>
<protein>
    <submittedName>
        <fullName evidence="6">ABC-type glycerol-3-phosphate transport system substrate-binding protein</fullName>
    </submittedName>
</protein>
<dbReference type="InterPro" id="IPR050490">
    <property type="entry name" value="Bact_solute-bd_prot1"/>
</dbReference>
<keyword evidence="7" id="KW-1185">Reference proteome</keyword>